<organism evidence="5 6">
    <name type="scientific">Alicyclobacillus cellulosilyticus</name>
    <dbReference type="NCBI Taxonomy" id="1003997"/>
    <lineage>
        <taxon>Bacteria</taxon>
        <taxon>Bacillati</taxon>
        <taxon>Bacillota</taxon>
        <taxon>Bacilli</taxon>
        <taxon>Bacillales</taxon>
        <taxon>Alicyclobacillaceae</taxon>
        <taxon>Alicyclobacillus</taxon>
    </lineage>
</organism>
<dbReference type="Pfam" id="PF00392">
    <property type="entry name" value="GntR"/>
    <property type="match status" value="1"/>
</dbReference>
<feature type="domain" description="HTH gntR-type" evidence="4">
    <location>
        <begin position="16"/>
        <end position="84"/>
    </location>
</feature>
<keyword evidence="2" id="KW-0238">DNA-binding</keyword>
<dbReference type="InterPro" id="IPR000524">
    <property type="entry name" value="Tscrpt_reg_HTH_GntR"/>
</dbReference>
<evidence type="ECO:0000259" key="4">
    <source>
        <dbReference type="PROSITE" id="PS50949"/>
    </source>
</evidence>
<reference evidence="5" key="1">
    <citation type="journal article" date="2014" name="Int. J. Syst. Evol. Microbiol.">
        <title>Complete genome sequence of Corynebacterium casei LMG S-19264T (=DSM 44701T), isolated from a smear-ripened cheese.</title>
        <authorList>
            <consortium name="US DOE Joint Genome Institute (JGI-PGF)"/>
            <person name="Walter F."/>
            <person name="Albersmeier A."/>
            <person name="Kalinowski J."/>
            <person name="Ruckert C."/>
        </authorList>
    </citation>
    <scope>NUCLEOTIDE SEQUENCE</scope>
    <source>
        <strain evidence="5">JCM 18487</strain>
    </source>
</reference>
<keyword evidence="6" id="KW-1185">Reference proteome</keyword>
<dbReference type="Gene3D" id="1.10.10.10">
    <property type="entry name" value="Winged helix-like DNA-binding domain superfamily/Winged helix DNA-binding domain"/>
    <property type="match status" value="1"/>
</dbReference>
<dbReference type="AlphaFoldDB" id="A0A917NIL9"/>
<protein>
    <submittedName>
        <fullName evidence="5">GntR family transcriptional regulator</fullName>
    </submittedName>
</protein>
<dbReference type="GO" id="GO:0003700">
    <property type="term" value="F:DNA-binding transcription factor activity"/>
    <property type="evidence" value="ECO:0007669"/>
    <property type="project" value="InterPro"/>
</dbReference>
<evidence type="ECO:0000256" key="1">
    <source>
        <dbReference type="ARBA" id="ARBA00023015"/>
    </source>
</evidence>
<evidence type="ECO:0000256" key="2">
    <source>
        <dbReference type="ARBA" id="ARBA00023125"/>
    </source>
</evidence>
<dbReference type="SUPFAM" id="SSF46785">
    <property type="entry name" value="Winged helix' DNA-binding domain"/>
    <property type="match status" value="1"/>
</dbReference>
<evidence type="ECO:0000256" key="3">
    <source>
        <dbReference type="ARBA" id="ARBA00023163"/>
    </source>
</evidence>
<accession>A0A917NIL9</accession>
<dbReference type="EMBL" id="BMOY01000012">
    <property type="protein sequence ID" value="GGJ03351.1"/>
    <property type="molecule type" value="Genomic_DNA"/>
</dbReference>
<dbReference type="CDD" id="cd07377">
    <property type="entry name" value="WHTH_GntR"/>
    <property type="match status" value="1"/>
</dbReference>
<proteinExistence type="predicted"/>
<dbReference type="SMART" id="SM00345">
    <property type="entry name" value="HTH_GNTR"/>
    <property type="match status" value="1"/>
</dbReference>
<evidence type="ECO:0000313" key="5">
    <source>
        <dbReference type="EMBL" id="GGJ03351.1"/>
    </source>
</evidence>
<dbReference type="PANTHER" id="PTHR38445">
    <property type="entry name" value="HTH-TYPE TRANSCRIPTIONAL REPRESSOR YTRA"/>
    <property type="match status" value="1"/>
</dbReference>
<reference evidence="5" key="2">
    <citation type="submission" date="2020-09" db="EMBL/GenBank/DDBJ databases">
        <authorList>
            <person name="Sun Q."/>
            <person name="Ohkuma M."/>
        </authorList>
    </citation>
    <scope>NUCLEOTIDE SEQUENCE</scope>
    <source>
        <strain evidence="5">JCM 18487</strain>
    </source>
</reference>
<dbReference type="GO" id="GO:0003677">
    <property type="term" value="F:DNA binding"/>
    <property type="evidence" value="ECO:0007669"/>
    <property type="project" value="UniProtKB-KW"/>
</dbReference>
<keyword evidence="1" id="KW-0805">Transcription regulation</keyword>
<dbReference type="InterPro" id="IPR036390">
    <property type="entry name" value="WH_DNA-bd_sf"/>
</dbReference>
<dbReference type="Proteomes" id="UP000637695">
    <property type="component" value="Unassembled WGS sequence"/>
</dbReference>
<evidence type="ECO:0000313" key="6">
    <source>
        <dbReference type="Proteomes" id="UP000637695"/>
    </source>
</evidence>
<dbReference type="PROSITE" id="PS50949">
    <property type="entry name" value="HTH_GNTR"/>
    <property type="match status" value="1"/>
</dbReference>
<comment type="caution">
    <text evidence="5">The sequence shown here is derived from an EMBL/GenBank/DDBJ whole genome shotgun (WGS) entry which is preliminary data.</text>
</comment>
<dbReference type="PANTHER" id="PTHR38445:SF9">
    <property type="entry name" value="HTH-TYPE TRANSCRIPTIONAL REPRESSOR YTRA"/>
    <property type="match status" value="1"/>
</dbReference>
<sequence>MDPPWHPPSWSLDPSRPLYEQIARLIRIELACGRLAPGTRLPPVREFAAKLRVTPNTVMRAYLDLERDGLIETFRGQGTFVPRDPRVVTASRRALAREAVAYVQRIAESMGMTVEELIRLAKGEEEGGCTTS</sequence>
<gene>
    <name evidence="5" type="ORF">GCM10010885_10780</name>
</gene>
<dbReference type="InterPro" id="IPR036388">
    <property type="entry name" value="WH-like_DNA-bd_sf"/>
</dbReference>
<keyword evidence="3" id="KW-0804">Transcription</keyword>
<name>A0A917NIL9_9BACL</name>